<protein>
    <recommendedName>
        <fullName evidence="7">DNA topoisomerase 4 subunit A</fullName>
        <ecNumber evidence="7">5.6.2.2</ecNumber>
    </recommendedName>
    <alternativeName>
        <fullName evidence="7">Topoisomerase IV subunit A</fullName>
    </alternativeName>
</protein>
<dbReference type="InterPro" id="IPR013758">
    <property type="entry name" value="Topo_IIA_A/C_ab"/>
</dbReference>
<dbReference type="GO" id="GO:0005524">
    <property type="term" value="F:ATP binding"/>
    <property type="evidence" value="ECO:0007669"/>
    <property type="project" value="InterPro"/>
</dbReference>
<evidence type="ECO:0000256" key="8">
    <source>
        <dbReference type="PROSITE-ProRule" id="PRU01384"/>
    </source>
</evidence>
<reference evidence="10" key="1">
    <citation type="submission" date="2013-06" db="EMBL/GenBank/DDBJ databases">
        <authorList>
            <person name="Weinstock G."/>
            <person name="Sodergren E."/>
            <person name="Clifton S."/>
            <person name="Fulton L."/>
            <person name="Fulton B."/>
            <person name="Courtney L."/>
            <person name="Fronick C."/>
            <person name="Harrison M."/>
            <person name="Strong C."/>
            <person name="Farmer C."/>
            <person name="Delahaunty K."/>
            <person name="Markovic C."/>
            <person name="Hall O."/>
            <person name="Minx P."/>
            <person name="Tomlinson C."/>
            <person name="Mitreva M."/>
            <person name="Nelson J."/>
            <person name="Hou S."/>
            <person name="Wollam A."/>
            <person name="Pepin K.H."/>
            <person name="Johnson M."/>
            <person name="Bhonagiri V."/>
            <person name="Nash W.E."/>
            <person name="Warren W."/>
            <person name="Chinwalla A."/>
            <person name="Mardis E.R."/>
            <person name="Wilson R.K."/>
        </authorList>
    </citation>
    <scope>NUCLEOTIDE SEQUENCE [LARGE SCALE GENOMIC DNA]</scope>
    <source>
        <strain evidence="10">ATCC 49176</strain>
    </source>
</reference>
<dbReference type="CDD" id="cd00187">
    <property type="entry name" value="TOP4c"/>
    <property type="match status" value="1"/>
</dbReference>
<evidence type="ECO:0000256" key="4">
    <source>
        <dbReference type="ARBA" id="ARBA00023125"/>
    </source>
</evidence>
<dbReference type="SUPFAM" id="SSF56719">
    <property type="entry name" value="Type II DNA topoisomerase"/>
    <property type="match status" value="1"/>
</dbReference>
<evidence type="ECO:0000313" key="11">
    <source>
        <dbReference type="Proteomes" id="UP000019050"/>
    </source>
</evidence>
<keyword evidence="11" id="KW-1185">Reference proteome</keyword>
<dbReference type="GeneID" id="84818037"/>
<dbReference type="Gene3D" id="2.120.10.90">
    <property type="entry name" value="DNA gyrase/topoisomerase IV, subunit A, C-terminal"/>
    <property type="match status" value="1"/>
</dbReference>
<organism evidence="10 11">
    <name type="scientific">Abiotrophia defectiva ATCC 49176</name>
    <dbReference type="NCBI Taxonomy" id="592010"/>
    <lineage>
        <taxon>Bacteria</taxon>
        <taxon>Bacillati</taxon>
        <taxon>Bacillota</taxon>
        <taxon>Bacilli</taxon>
        <taxon>Lactobacillales</taxon>
        <taxon>Aerococcaceae</taxon>
        <taxon>Abiotrophia</taxon>
    </lineage>
</organism>
<comment type="similarity">
    <text evidence="7">Belongs to the type II topoisomerase GyrA/ParC subunit family. ParC type 2 subfamily.</text>
</comment>
<dbReference type="GO" id="GO:0007059">
    <property type="term" value="P:chromosome segregation"/>
    <property type="evidence" value="ECO:0007669"/>
    <property type="project" value="UniProtKB-UniRule"/>
</dbReference>
<dbReference type="Pfam" id="PF00521">
    <property type="entry name" value="DNA_topoisoIV"/>
    <property type="match status" value="1"/>
</dbReference>
<dbReference type="PANTHER" id="PTHR43493">
    <property type="entry name" value="DNA GYRASE/TOPOISOMERASE SUBUNIT A"/>
    <property type="match status" value="1"/>
</dbReference>
<dbReference type="InterPro" id="IPR050220">
    <property type="entry name" value="Type_II_DNA_Topoisomerases"/>
</dbReference>
<dbReference type="FunFam" id="3.90.199.10:FF:000001">
    <property type="entry name" value="DNA gyrase subunit A"/>
    <property type="match status" value="1"/>
</dbReference>
<dbReference type="GO" id="GO:0006265">
    <property type="term" value="P:DNA topological change"/>
    <property type="evidence" value="ECO:0007669"/>
    <property type="project" value="UniProtKB-UniRule"/>
</dbReference>
<dbReference type="GO" id="GO:0034335">
    <property type="term" value="F:DNA negative supercoiling activity"/>
    <property type="evidence" value="ECO:0007669"/>
    <property type="project" value="UniProtKB-ARBA"/>
</dbReference>
<dbReference type="Pfam" id="PF03989">
    <property type="entry name" value="DNA_gyraseA_C"/>
    <property type="match status" value="4"/>
</dbReference>
<comment type="subunit">
    <text evidence="7">Heterotetramer composed of ParC and ParE.</text>
</comment>
<accession>W1Q2R2</accession>
<proteinExistence type="inferred from homology"/>
<dbReference type="PROSITE" id="PS52040">
    <property type="entry name" value="TOPO_IIA"/>
    <property type="match status" value="1"/>
</dbReference>
<dbReference type="eggNOG" id="COG0188">
    <property type="taxonomic scope" value="Bacteria"/>
</dbReference>
<evidence type="ECO:0000259" key="9">
    <source>
        <dbReference type="PROSITE" id="PS52040"/>
    </source>
</evidence>
<feature type="site" description="Interaction with DNA" evidence="7">
    <location>
        <position position="76"/>
    </location>
</feature>
<dbReference type="GO" id="GO:0019897">
    <property type="term" value="C:extrinsic component of plasma membrane"/>
    <property type="evidence" value="ECO:0007669"/>
    <property type="project" value="UniProtKB-UniRule"/>
</dbReference>
<dbReference type="GO" id="GO:0005694">
    <property type="term" value="C:chromosome"/>
    <property type="evidence" value="ECO:0007669"/>
    <property type="project" value="InterPro"/>
</dbReference>
<feature type="domain" description="Topo IIA-type catalytic" evidence="9">
    <location>
        <begin position="32"/>
        <end position="496"/>
    </location>
</feature>
<dbReference type="EC" id="5.6.2.2" evidence="7"/>
<dbReference type="InterPro" id="IPR002205">
    <property type="entry name" value="Topo_IIA_dom_A"/>
</dbReference>
<feature type="active site" description="O-(5'-phospho-DNA)-tyrosine intermediate" evidence="7 8">
    <location>
        <position position="120"/>
    </location>
</feature>
<keyword evidence="3 7" id="KW-0799">Topoisomerase</keyword>
<feature type="site" description="Interaction with DNA" evidence="7">
    <location>
        <position position="95"/>
    </location>
</feature>
<dbReference type="InterPro" id="IPR013757">
    <property type="entry name" value="Topo_IIA_A_a_sf"/>
</dbReference>
<dbReference type="AlphaFoldDB" id="W1Q2R2"/>
<feature type="site" description="Interaction with DNA" evidence="7">
    <location>
        <position position="40"/>
    </location>
</feature>
<evidence type="ECO:0000256" key="5">
    <source>
        <dbReference type="ARBA" id="ARBA00023136"/>
    </source>
</evidence>
<gene>
    <name evidence="7" type="primary">parC</name>
    <name evidence="10" type="ORF">GCWU000182_001539</name>
</gene>
<dbReference type="GO" id="GO:0009330">
    <property type="term" value="C:DNA topoisomerase type II (double strand cut, ATP-hydrolyzing) complex"/>
    <property type="evidence" value="ECO:0007669"/>
    <property type="project" value="TreeGrafter"/>
</dbReference>
<dbReference type="OrthoDB" id="9806486at2"/>
<comment type="caution">
    <text evidence="10">The sequence shown here is derived from an EMBL/GenBank/DDBJ whole genome shotgun (WGS) entry which is preliminary data.</text>
</comment>
<keyword evidence="2 7" id="KW-1003">Cell membrane</keyword>
<sequence length="819" mass="92442">MSQEMIQELSFADVIGDRFGRYSKYIIQDRALPDIRDGLKPVQRRILYAMYRDRNTADNPYRKSAKTVGNVIGNYHPHGDSSVYEAMVRMSQDWKLRNPLIDMHGNNGSMDGDPAAAMRYTEARLSPIAAQLLRDIKQETVDFILNFDDTEEEPTVLPARFPNLLVNGATGISAGYATEIPPHNLGEIIDAVIYLLTHKRPKLEELLDLVPGPDFPTGAIIQGIDAIQQAYKTGQGKITLVSQTDIETLKGGKSQIVVTELPYEVNKSKLIQRLDEIRIQRKVEGIADVRDESDRNGVRLVVELKRDVDAKGILTYLLKHTDLQVNYHFNMVAINKRRPELVNLQTMLEAYISHQQEVLTRRTQYDLANDQKRLHIVDGLIRVVSILDEVIATIRRSDNKQEAKENLVAEFDFSMEQSEAIVSLQLYRLTNTDITALQQERLELNERILMYQNILSNPEILNKVLINELKAIKKDFATPRRSQIQAEVQSLEIDTHILIPDEQVMVSLTKEGYMKRTSMRSFASSDLNSLGLRDFDYPIFVEELSTHQELVIITSKGNYIHIPVHELPEVKWKDLGVHLSQNYQLQDGERFVNAFVASQEEHKVILATKAGMIKQTPLSAFTTYRSYKTRTAKAMNLLDDQDEVVAVECLKAGQNYEVVLLSRRSYCLRYSADLVSEMGLKAKGVTAIKLKEEDQVVACLVVNQEAKRPQLFALTQRGNVKRSDLTVIPELGRGSRGVLLLKELKTNPHQLLKVLALDKAQHQVCLLGDTGHSVVFAASEIPLSDRLANGSQAPDLAKLGHILDCYLVLDIQSQASDAN</sequence>
<comment type="catalytic activity">
    <reaction evidence="1 7 8">
        <text>ATP-dependent breakage, passage and rejoining of double-stranded DNA.</text>
        <dbReference type="EC" id="5.6.2.2"/>
    </reaction>
</comment>
<dbReference type="RefSeq" id="WP_023392181.1">
    <property type="nucleotide sequence ID" value="NZ_KI535340.1"/>
</dbReference>
<evidence type="ECO:0000256" key="3">
    <source>
        <dbReference type="ARBA" id="ARBA00023029"/>
    </source>
</evidence>
<dbReference type="STRING" id="592010.GCWU000182_001539"/>
<evidence type="ECO:0000256" key="1">
    <source>
        <dbReference type="ARBA" id="ARBA00000185"/>
    </source>
</evidence>
<evidence type="ECO:0000256" key="7">
    <source>
        <dbReference type="HAMAP-Rule" id="MF_00937"/>
    </source>
</evidence>
<dbReference type="GO" id="GO:0003677">
    <property type="term" value="F:DNA binding"/>
    <property type="evidence" value="ECO:0007669"/>
    <property type="project" value="UniProtKB-UniRule"/>
</dbReference>
<dbReference type="SUPFAM" id="SSF101904">
    <property type="entry name" value="GyrA/ParC C-terminal domain-like"/>
    <property type="match status" value="1"/>
</dbReference>
<dbReference type="GO" id="GO:0005737">
    <property type="term" value="C:cytoplasm"/>
    <property type="evidence" value="ECO:0007669"/>
    <property type="project" value="TreeGrafter"/>
</dbReference>
<keyword evidence="4 7" id="KW-0238">DNA-binding</keyword>
<comment type="function">
    <text evidence="7">Topoisomerase IV is essential for chromosome segregation. It relaxes supercoiled DNA. Performs the decatenation events required during the replication of a circular DNA molecule.</text>
</comment>
<feature type="site" description="Interaction with DNA" evidence="7">
    <location>
        <position position="89"/>
    </location>
</feature>
<comment type="subcellular location">
    <subcellularLocation>
        <location evidence="7">Cell membrane</location>
        <topology evidence="7">Peripheral membrane protein</topology>
    </subcellularLocation>
</comment>
<dbReference type="InterPro" id="IPR035516">
    <property type="entry name" value="Gyrase/topoIV_suA_C"/>
</dbReference>
<name>W1Q2R2_ABIDE</name>
<keyword evidence="5 7" id="KW-0472">Membrane</keyword>
<dbReference type="NCBIfam" id="NF004044">
    <property type="entry name" value="PRK05561.1"/>
    <property type="match status" value="1"/>
</dbReference>
<dbReference type="EMBL" id="ACIN03000013">
    <property type="protein sequence ID" value="ESK65378.1"/>
    <property type="molecule type" value="Genomic_DNA"/>
</dbReference>
<keyword evidence="6 7" id="KW-0413">Isomerase</keyword>
<dbReference type="HOGENOM" id="CLU_002977_6_1_9"/>
<feature type="site" description="Interaction with DNA" evidence="7">
    <location>
        <position position="78"/>
    </location>
</feature>
<dbReference type="HAMAP" id="MF_00937">
    <property type="entry name" value="ParC_type2"/>
    <property type="match status" value="1"/>
</dbReference>
<dbReference type="InterPro" id="IPR005741">
    <property type="entry name" value="TopoIV_A_Gpos"/>
</dbReference>
<feature type="site" description="Transition state stabilizer" evidence="7">
    <location>
        <position position="119"/>
    </location>
</feature>
<dbReference type="Gene3D" id="3.90.199.10">
    <property type="entry name" value="Topoisomerase II, domain 5"/>
    <property type="match status" value="1"/>
</dbReference>
<dbReference type="PANTHER" id="PTHR43493:SF9">
    <property type="entry name" value="DNA TOPOISOMERASE 4 SUBUNIT A"/>
    <property type="match status" value="1"/>
</dbReference>
<dbReference type="FunFam" id="1.10.268.10:FF:000001">
    <property type="entry name" value="DNA gyrase subunit A"/>
    <property type="match status" value="1"/>
</dbReference>
<dbReference type="Gene3D" id="3.30.1360.40">
    <property type="match status" value="1"/>
</dbReference>
<dbReference type="InterPro" id="IPR013760">
    <property type="entry name" value="Topo_IIA-like_dom_sf"/>
</dbReference>
<dbReference type="NCBIfam" id="TIGR01061">
    <property type="entry name" value="parC_Gpos"/>
    <property type="match status" value="1"/>
</dbReference>
<evidence type="ECO:0000256" key="6">
    <source>
        <dbReference type="ARBA" id="ARBA00023235"/>
    </source>
</evidence>
<evidence type="ECO:0000256" key="2">
    <source>
        <dbReference type="ARBA" id="ARBA00022475"/>
    </source>
</evidence>
<dbReference type="InterPro" id="IPR006691">
    <property type="entry name" value="GyrA/parC_rep"/>
</dbReference>
<dbReference type="Proteomes" id="UP000019050">
    <property type="component" value="Unassembled WGS sequence"/>
</dbReference>
<dbReference type="Gene3D" id="1.10.268.10">
    <property type="entry name" value="Topoisomerase, domain 3"/>
    <property type="match status" value="1"/>
</dbReference>
<dbReference type="FunFam" id="3.30.1360.40:FF:000002">
    <property type="entry name" value="DNA gyrase subunit A"/>
    <property type="match status" value="1"/>
</dbReference>
<evidence type="ECO:0000313" key="10">
    <source>
        <dbReference type="EMBL" id="ESK65378.1"/>
    </source>
</evidence>
<dbReference type="SMART" id="SM00434">
    <property type="entry name" value="TOP4c"/>
    <property type="match status" value="1"/>
</dbReference>